<evidence type="ECO:0008006" key="3">
    <source>
        <dbReference type="Google" id="ProtNLM"/>
    </source>
</evidence>
<evidence type="ECO:0000313" key="2">
    <source>
        <dbReference type="Proteomes" id="UP000018559"/>
    </source>
</evidence>
<proteinExistence type="predicted"/>
<sequence>MSNLLFDNYPLLVDRSLAEMIGLEKAVIVQQIHYWLQKKNNFHDGRYWVYNSIGKWREEQFRFIKSKNTLSKYLKELENDGILITGNYNKMKFDRTKWYTIDYDVLKARHYAFTKKGEMEVAEIGTRNSHNLGDGSDTNWVHNTKDYTKTTAKITKEDTSSKLDEPNSKTSQLKEDFDKLWKLYPNKKGKAKAFTAYKRAIKKGVTNKEIQDGIVAYKRNVKWQREHGFKDLEFAHGATWFNQQRWEDDYSLESKATYSYQQVDPYSQYT</sequence>
<name>V7HUA6_9LACO</name>
<dbReference type="AlphaFoldDB" id="V7HUA6"/>
<comment type="caution">
    <text evidence="1">The sequence shown here is derived from an EMBL/GenBank/DDBJ whole genome shotgun (WGS) entry which is preliminary data.</text>
</comment>
<gene>
    <name evidence="1" type="ORF">LEQ_1854</name>
</gene>
<keyword evidence="2" id="KW-1185">Reference proteome</keyword>
<accession>V7HUA6</accession>
<dbReference type="RefSeq" id="WP_023860329.1">
    <property type="nucleotide sequence ID" value="NZ_AWWH01000183.1"/>
</dbReference>
<organism evidence="1 2">
    <name type="scientific">Ligilactobacillus equi DPC 6820</name>
    <dbReference type="NCBI Taxonomy" id="1392007"/>
    <lineage>
        <taxon>Bacteria</taxon>
        <taxon>Bacillati</taxon>
        <taxon>Bacillota</taxon>
        <taxon>Bacilli</taxon>
        <taxon>Lactobacillales</taxon>
        <taxon>Lactobacillaceae</taxon>
        <taxon>Ligilactobacillus</taxon>
    </lineage>
</organism>
<protein>
    <recommendedName>
        <fullName evidence="3">Replication protein</fullName>
    </recommendedName>
</protein>
<dbReference type="EMBL" id="AWWH01000183">
    <property type="protein sequence ID" value="ETA73482.1"/>
    <property type="molecule type" value="Genomic_DNA"/>
</dbReference>
<evidence type="ECO:0000313" key="1">
    <source>
        <dbReference type="EMBL" id="ETA73482.1"/>
    </source>
</evidence>
<dbReference type="PATRIC" id="fig|1392007.3.peg.1718"/>
<reference evidence="1 2" key="1">
    <citation type="journal article" date="2014" name="Genome Announc.">
        <title>The Genome of the Predominant Equine Lactobacillus Species, Lactobacillus equi, Is Reflective of Its Lifestyle Adaptations to an Herbivorous Host.</title>
        <authorList>
            <person name="O'Donnell M.M."/>
            <person name="Harris H.M."/>
            <person name="O'Toole P.W."/>
            <person name="Ross R.P."/>
        </authorList>
    </citation>
    <scope>NUCLEOTIDE SEQUENCE [LARGE SCALE GENOMIC DNA]</scope>
    <source>
        <strain evidence="1 2">DPC 6820</strain>
    </source>
</reference>
<dbReference type="Proteomes" id="UP000018559">
    <property type="component" value="Unassembled WGS sequence"/>
</dbReference>